<dbReference type="Proteomes" id="UP001055439">
    <property type="component" value="Chromosome 8"/>
</dbReference>
<dbReference type="PANTHER" id="PTHR36815:SF1">
    <property type="entry name" value="OS03G0675700 PROTEIN"/>
    <property type="match status" value="1"/>
</dbReference>
<evidence type="ECO:0000256" key="1">
    <source>
        <dbReference type="SAM" id="Phobius"/>
    </source>
</evidence>
<keyword evidence="3" id="KW-1185">Reference proteome</keyword>
<keyword evidence="1" id="KW-0472">Membrane</keyword>
<keyword evidence="1" id="KW-1133">Transmembrane helix</keyword>
<reference evidence="2" key="1">
    <citation type="submission" date="2022-05" db="EMBL/GenBank/DDBJ databases">
        <title>The Musa troglodytarum L. genome provides insights into the mechanism of non-climacteric behaviour and enrichment of carotenoids.</title>
        <authorList>
            <person name="Wang J."/>
        </authorList>
    </citation>
    <scope>NUCLEOTIDE SEQUENCE</scope>
    <source>
        <tissue evidence="2">Leaf</tissue>
    </source>
</reference>
<feature type="transmembrane region" description="Helical" evidence="1">
    <location>
        <begin position="7"/>
        <end position="28"/>
    </location>
</feature>
<protein>
    <submittedName>
        <fullName evidence="2">Uncharacterized protein</fullName>
    </submittedName>
</protein>
<dbReference type="InterPro" id="IPR057394">
    <property type="entry name" value="PIGBOS1"/>
</dbReference>
<dbReference type="EMBL" id="CP097510">
    <property type="protein sequence ID" value="URE26622.1"/>
    <property type="molecule type" value="Genomic_DNA"/>
</dbReference>
<dbReference type="PANTHER" id="PTHR36815">
    <property type="entry name" value="BNAC03G48760D PROTEIN"/>
    <property type="match status" value="1"/>
</dbReference>
<dbReference type="OrthoDB" id="1910973at2759"/>
<evidence type="ECO:0000313" key="2">
    <source>
        <dbReference type="EMBL" id="URE26622.1"/>
    </source>
</evidence>
<dbReference type="Pfam" id="PF23670">
    <property type="entry name" value="PIGBOS1"/>
    <property type="match status" value="1"/>
</dbReference>
<feature type="transmembrane region" description="Helical" evidence="1">
    <location>
        <begin position="149"/>
        <end position="168"/>
    </location>
</feature>
<sequence>MFRRGRFLSFPLVIGAVIIGVVSGKAIFGPPLEEYWTKKLQEEAAKKGDASTIWRTQYTNLRRHQNSRPHEYVHAQGEAYCDDDHRLGTDVSHHFQTFYDQLFSCRIYSSLRTIIYLPQHEIEKRPDSLKGYPPCDIKNEPPVARDSQFGRYLIHPLTTILLLIEFLYSRKIFCSDLRRA</sequence>
<evidence type="ECO:0000313" key="3">
    <source>
        <dbReference type="Proteomes" id="UP001055439"/>
    </source>
</evidence>
<accession>A0A9E7HAV1</accession>
<name>A0A9E7HAV1_9LILI</name>
<organism evidence="2 3">
    <name type="scientific">Musa troglodytarum</name>
    <name type="common">fe'i banana</name>
    <dbReference type="NCBI Taxonomy" id="320322"/>
    <lineage>
        <taxon>Eukaryota</taxon>
        <taxon>Viridiplantae</taxon>
        <taxon>Streptophyta</taxon>
        <taxon>Embryophyta</taxon>
        <taxon>Tracheophyta</taxon>
        <taxon>Spermatophyta</taxon>
        <taxon>Magnoliopsida</taxon>
        <taxon>Liliopsida</taxon>
        <taxon>Zingiberales</taxon>
        <taxon>Musaceae</taxon>
        <taxon>Musa</taxon>
    </lineage>
</organism>
<keyword evidence="1" id="KW-0812">Transmembrane</keyword>
<gene>
    <name evidence="2" type="ORF">MUK42_35198</name>
</gene>
<proteinExistence type="predicted"/>
<dbReference type="AlphaFoldDB" id="A0A9E7HAV1"/>